<name>A0A919KTM4_9ACTN</name>
<evidence type="ECO:0000313" key="2">
    <source>
        <dbReference type="Proteomes" id="UP000617734"/>
    </source>
</evidence>
<dbReference type="RefSeq" id="WP_190211720.1">
    <property type="nucleotide sequence ID" value="NZ_BNBO01000017.1"/>
</dbReference>
<dbReference type="Proteomes" id="UP000617734">
    <property type="component" value="Unassembled WGS sequence"/>
</dbReference>
<organism evidence="1 2">
    <name type="scientific">Kitasatospora indigofera</name>
    <dbReference type="NCBI Taxonomy" id="67307"/>
    <lineage>
        <taxon>Bacteria</taxon>
        <taxon>Bacillati</taxon>
        <taxon>Actinomycetota</taxon>
        <taxon>Actinomycetes</taxon>
        <taxon>Kitasatosporales</taxon>
        <taxon>Streptomycetaceae</taxon>
        <taxon>Kitasatospora</taxon>
    </lineage>
</organism>
<protein>
    <submittedName>
        <fullName evidence="1">Uncharacterized protein</fullName>
    </submittedName>
</protein>
<dbReference type="GeneID" id="95353862"/>
<reference evidence="1" key="1">
    <citation type="journal article" date="2014" name="Int. J. Syst. Evol. Microbiol.">
        <title>Complete genome sequence of Corynebacterium casei LMG S-19264T (=DSM 44701T), isolated from a smear-ripened cheese.</title>
        <authorList>
            <consortium name="US DOE Joint Genome Institute (JGI-PGF)"/>
            <person name="Walter F."/>
            <person name="Albersmeier A."/>
            <person name="Kalinowski J."/>
            <person name="Ruckert C."/>
        </authorList>
    </citation>
    <scope>NUCLEOTIDE SEQUENCE</scope>
    <source>
        <strain evidence="1">JCM 4646</strain>
    </source>
</reference>
<dbReference type="EMBL" id="BNBO01000017">
    <property type="protein sequence ID" value="GHH72099.1"/>
    <property type="molecule type" value="Genomic_DNA"/>
</dbReference>
<accession>A0A919KTM4</accession>
<comment type="caution">
    <text evidence="1">The sequence shown here is derived from an EMBL/GenBank/DDBJ whole genome shotgun (WGS) entry which is preliminary data.</text>
</comment>
<proteinExistence type="predicted"/>
<keyword evidence="2" id="KW-1185">Reference proteome</keyword>
<evidence type="ECO:0000313" key="1">
    <source>
        <dbReference type="EMBL" id="GHH72099.1"/>
    </source>
</evidence>
<gene>
    <name evidence="1" type="ORF">GCM10018781_34400</name>
</gene>
<reference evidence="1" key="2">
    <citation type="submission" date="2020-09" db="EMBL/GenBank/DDBJ databases">
        <authorList>
            <person name="Sun Q."/>
            <person name="Ohkuma M."/>
        </authorList>
    </citation>
    <scope>NUCLEOTIDE SEQUENCE</scope>
    <source>
        <strain evidence="1">JCM 4646</strain>
    </source>
</reference>
<dbReference type="AlphaFoldDB" id="A0A919KTM4"/>
<sequence length="80" mass="8717">MKLIVAGQEAATASEFAELALGIDVELFAGSDGEGDLDRRTRLAVATEVLRDLAPEAAWYAKALMRNAAERRRVLTWRAA</sequence>